<comment type="function">
    <text evidence="5">May act as an adapter that regulates LRP2 function.</text>
</comment>
<dbReference type="InterPro" id="IPR052323">
    <property type="entry name" value="LRP2-binding"/>
</dbReference>
<reference evidence="8" key="1">
    <citation type="submission" date="2025-08" db="UniProtKB">
        <authorList>
            <consortium name="RefSeq"/>
        </authorList>
    </citation>
    <scope>IDENTIFICATION</scope>
</reference>
<dbReference type="InterPro" id="IPR011990">
    <property type="entry name" value="TPR-like_helical_dom_sf"/>
</dbReference>
<organism evidence="7 8">
    <name type="scientific">Microcaecilia unicolor</name>
    <dbReference type="NCBI Taxonomy" id="1415580"/>
    <lineage>
        <taxon>Eukaryota</taxon>
        <taxon>Metazoa</taxon>
        <taxon>Chordata</taxon>
        <taxon>Craniata</taxon>
        <taxon>Vertebrata</taxon>
        <taxon>Euteleostomi</taxon>
        <taxon>Amphibia</taxon>
        <taxon>Gymnophiona</taxon>
        <taxon>Siphonopidae</taxon>
        <taxon>Microcaecilia</taxon>
    </lineage>
</organism>
<dbReference type="AlphaFoldDB" id="A0A6P7X5D0"/>
<dbReference type="OrthoDB" id="2384430at2759"/>
<keyword evidence="4" id="KW-0802">TPR repeat</keyword>
<dbReference type="CTD" id="55805"/>
<evidence type="ECO:0000256" key="3">
    <source>
        <dbReference type="ARBA" id="ARBA00022737"/>
    </source>
</evidence>
<evidence type="ECO:0000256" key="4">
    <source>
        <dbReference type="ARBA" id="ARBA00022803"/>
    </source>
</evidence>
<evidence type="ECO:0000313" key="8">
    <source>
        <dbReference type="RefSeq" id="XP_030048511.1"/>
    </source>
</evidence>
<dbReference type="GeneID" id="115462654"/>
<comment type="subcellular location">
    <subcellularLocation>
        <location evidence="1">Cytoplasm</location>
    </subcellularLocation>
</comment>
<dbReference type="Gene3D" id="1.25.40.10">
    <property type="entry name" value="Tetratricopeptide repeat domain"/>
    <property type="match status" value="1"/>
</dbReference>
<dbReference type="RefSeq" id="XP_030048511.1">
    <property type="nucleotide sequence ID" value="XM_030192651.1"/>
</dbReference>
<dbReference type="FunCoup" id="A0A6P7X5D0">
    <property type="interactions" value="63"/>
</dbReference>
<dbReference type="PANTHER" id="PTHR44554">
    <property type="entry name" value="LRP2-BINDING PROTEIN"/>
    <property type="match status" value="1"/>
</dbReference>
<evidence type="ECO:0000256" key="1">
    <source>
        <dbReference type="ARBA" id="ARBA00004496"/>
    </source>
</evidence>
<name>A0A6P7X5D0_9AMPH</name>
<sequence length="365" mass="41276">MRKLNPEPLPRKSRIVLQNVLERGSGSFSSQASTQGVWSQDRCNHERCKRSSSSLPGYEHDILLEKAEEVLKARIKEGDKEASFLLGQLWFEEGWYEDALLHFYKIKEEDLRALYQLGIMYYDGLGTEEDKQKGLEYMLKIVCCENLKAKHLKSAAAFNVGRAYFEGFGVGHSDEEAERWWLLAADNGNPKASVKAQSALGMFYSSTDHKDLKKSYFWHSEACGNGSLESQGALGVMYLHGLGVRKDMESAVGCLKQASERGNVYAQGYLVSYYYKRKMFITTVELATRLAHYEDIAMIAKKTECIPMYVAKGVAMANFYLARCLQLGLGIPQDLTAARKYYTKARDLDTDVTSDLYKEIISGRI</sequence>
<evidence type="ECO:0000256" key="6">
    <source>
        <dbReference type="ARBA" id="ARBA00039954"/>
    </source>
</evidence>
<dbReference type="SMART" id="SM00671">
    <property type="entry name" value="SEL1"/>
    <property type="match status" value="5"/>
</dbReference>
<proteinExistence type="predicted"/>
<dbReference type="InterPro" id="IPR006597">
    <property type="entry name" value="Sel1-like"/>
</dbReference>
<evidence type="ECO:0000256" key="5">
    <source>
        <dbReference type="ARBA" id="ARBA00037614"/>
    </source>
</evidence>
<keyword evidence="3" id="KW-0677">Repeat</keyword>
<evidence type="ECO:0000313" key="7">
    <source>
        <dbReference type="Proteomes" id="UP000515156"/>
    </source>
</evidence>
<accession>A0A6P7X5D0</accession>
<evidence type="ECO:0000256" key="2">
    <source>
        <dbReference type="ARBA" id="ARBA00022490"/>
    </source>
</evidence>
<dbReference type="InParanoid" id="A0A6P7X5D0"/>
<keyword evidence="7" id="KW-1185">Reference proteome</keyword>
<dbReference type="SUPFAM" id="SSF81901">
    <property type="entry name" value="HCP-like"/>
    <property type="match status" value="1"/>
</dbReference>
<dbReference type="Proteomes" id="UP000515156">
    <property type="component" value="Chromosome 2"/>
</dbReference>
<dbReference type="GO" id="GO:0005737">
    <property type="term" value="C:cytoplasm"/>
    <property type="evidence" value="ECO:0007669"/>
    <property type="project" value="UniProtKB-SubCell"/>
</dbReference>
<dbReference type="KEGG" id="muo:115462654"/>
<gene>
    <name evidence="8" type="primary">LRP2BP</name>
</gene>
<protein>
    <recommendedName>
        <fullName evidence="6">LRP2-binding protein</fullName>
    </recommendedName>
</protein>
<dbReference type="Pfam" id="PF08238">
    <property type="entry name" value="Sel1"/>
    <property type="match status" value="5"/>
</dbReference>
<dbReference type="PANTHER" id="PTHR44554:SF1">
    <property type="entry name" value="LRP2-BINDING PROTEIN"/>
    <property type="match status" value="1"/>
</dbReference>
<keyword evidence="2" id="KW-0963">Cytoplasm</keyword>